<dbReference type="PRINTS" id="PR00111">
    <property type="entry name" value="ABHYDROLASE"/>
</dbReference>
<accession>A0A1I4B6G8</accession>
<dbReference type="SUPFAM" id="SSF53474">
    <property type="entry name" value="alpha/beta-Hydrolases"/>
    <property type="match status" value="1"/>
</dbReference>
<dbReference type="InterPro" id="IPR000073">
    <property type="entry name" value="AB_hydrolase_1"/>
</dbReference>
<dbReference type="OrthoDB" id="9815441at2"/>
<dbReference type="STRING" id="1280847.SAMN04488036_101849"/>
<gene>
    <name evidence="2" type="ORF">SAMN04488036_101849</name>
</gene>
<dbReference type="GO" id="GO:0016020">
    <property type="term" value="C:membrane"/>
    <property type="evidence" value="ECO:0007669"/>
    <property type="project" value="TreeGrafter"/>
</dbReference>
<evidence type="ECO:0000313" key="2">
    <source>
        <dbReference type="EMBL" id="SFK64458.1"/>
    </source>
</evidence>
<proteinExistence type="predicted"/>
<dbReference type="PANTHER" id="PTHR43798:SF33">
    <property type="entry name" value="HYDROLASE, PUTATIVE (AFU_ORTHOLOGUE AFUA_2G14860)-RELATED"/>
    <property type="match status" value="1"/>
</dbReference>
<evidence type="ECO:0000313" key="3">
    <source>
        <dbReference type="Proteomes" id="UP000198851"/>
    </source>
</evidence>
<keyword evidence="3" id="KW-1185">Reference proteome</keyword>
<evidence type="ECO:0000259" key="1">
    <source>
        <dbReference type="Pfam" id="PF00561"/>
    </source>
</evidence>
<dbReference type="PANTHER" id="PTHR43798">
    <property type="entry name" value="MONOACYLGLYCEROL LIPASE"/>
    <property type="match status" value="1"/>
</dbReference>
<organism evidence="2 3">
    <name type="scientific">Shimia haliotis</name>
    <dbReference type="NCBI Taxonomy" id="1280847"/>
    <lineage>
        <taxon>Bacteria</taxon>
        <taxon>Pseudomonadati</taxon>
        <taxon>Pseudomonadota</taxon>
        <taxon>Alphaproteobacteria</taxon>
        <taxon>Rhodobacterales</taxon>
        <taxon>Roseobacteraceae</taxon>
    </lineage>
</organism>
<dbReference type="AlphaFoldDB" id="A0A1I4B6G8"/>
<reference evidence="3" key="1">
    <citation type="submission" date="2016-10" db="EMBL/GenBank/DDBJ databases">
        <authorList>
            <person name="Varghese N."/>
            <person name="Submissions S."/>
        </authorList>
    </citation>
    <scope>NUCLEOTIDE SEQUENCE [LARGE SCALE GENOMIC DNA]</scope>
    <source>
        <strain evidence="3">DSM 28453</strain>
    </source>
</reference>
<dbReference type="Proteomes" id="UP000198851">
    <property type="component" value="Unassembled WGS sequence"/>
</dbReference>
<dbReference type="EMBL" id="FOSZ01000001">
    <property type="protein sequence ID" value="SFK64458.1"/>
    <property type="molecule type" value="Genomic_DNA"/>
</dbReference>
<feature type="domain" description="AB hydrolase-1" evidence="1">
    <location>
        <begin position="60"/>
        <end position="302"/>
    </location>
</feature>
<sequence length="319" mass="34356">MIKWASLALLTLAFLAIAVTLWRVEQRKSMAEKNFPPEGDFVYVDGHPVHYVDRGDKAAPAVVLIHGASGNTRDFTFDLVDRLTQRYRLIVFDRPGLGHTPPLAQNGVTLAQQAALLSAAANQIGVQNPIVVGQSFGGAVTMSWAVHHSDNIAAAVSIAGATYPWEGNLSRFYARLADPWKGPVMARVISAWASEQYVAASIAGIFAPQPAPKDYAAYVGVPLVLRPSSLLANAQQRHELRPELQALAPHYKDLSLPVEIVHGDADTTVGVHVHSTRMVEDIPGANLVVLNGIGHMPHHTNPEEIVAAIDRAASRAGLH</sequence>
<dbReference type="InterPro" id="IPR029058">
    <property type="entry name" value="AB_hydrolase_fold"/>
</dbReference>
<protein>
    <submittedName>
        <fullName evidence="2">Pimeloyl-ACP methyl ester carboxylesterase</fullName>
    </submittedName>
</protein>
<name>A0A1I4B6G8_9RHOB</name>
<dbReference type="Pfam" id="PF00561">
    <property type="entry name" value="Abhydrolase_1"/>
    <property type="match status" value="1"/>
</dbReference>
<dbReference type="Gene3D" id="3.40.50.1820">
    <property type="entry name" value="alpha/beta hydrolase"/>
    <property type="match status" value="1"/>
</dbReference>
<dbReference type="InterPro" id="IPR050266">
    <property type="entry name" value="AB_hydrolase_sf"/>
</dbReference>
<dbReference type="RefSeq" id="WP_093320614.1">
    <property type="nucleotide sequence ID" value="NZ_FOSZ01000001.1"/>
</dbReference>